<dbReference type="GO" id="GO:0006633">
    <property type="term" value="P:fatty acid biosynthetic process"/>
    <property type="evidence" value="ECO:0007669"/>
    <property type="project" value="UniProtKB-KW"/>
</dbReference>
<evidence type="ECO:0000256" key="6">
    <source>
        <dbReference type="ARBA" id="ARBA00022553"/>
    </source>
</evidence>
<dbReference type="GO" id="GO:0048038">
    <property type="term" value="F:quinone binding"/>
    <property type="evidence" value="ECO:0007669"/>
    <property type="project" value="TreeGrafter"/>
</dbReference>
<comment type="pathway">
    <text evidence="2">Lipid metabolism; fatty acid biosynthesis.</text>
</comment>
<reference evidence="26" key="1">
    <citation type="submission" date="2016-02" db="EMBL/GenBank/DDBJ databases">
        <title>RNAseq analyses of the midgut from blood- or serum-fed Ixodes ricinus ticks.</title>
        <authorList>
            <person name="Perner J."/>
            <person name="Provaznik J."/>
            <person name="Schrenkova J."/>
            <person name="Urbanova V."/>
            <person name="Ribeiro J.M."/>
            <person name="Kopacek P."/>
        </authorList>
    </citation>
    <scope>NUCLEOTIDE SEQUENCE</scope>
    <source>
        <tissue evidence="26">Gut</tissue>
    </source>
</reference>
<dbReference type="EC" id="1.1.1.n12" evidence="4"/>
<evidence type="ECO:0000256" key="1">
    <source>
        <dbReference type="ARBA" id="ARBA00004305"/>
    </source>
</evidence>
<evidence type="ECO:0000256" key="16">
    <source>
        <dbReference type="ARBA" id="ARBA00050435"/>
    </source>
</evidence>
<evidence type="ECO:0000256" key="8">
    <source>
        <dbReference type="ARBA" id="ARBA00023002"/>
    </source>
</evidence>
<protein>
    <recommendedName>
        <fullName evidence="20">(3R)-3-hydroxyacyl-CoA dehydrogenase</fullName>
        <ecNumber evidence="19">1.1.1.239</ecNumber>
        <ecNumber evidence="4">1.1.1.n12</ecNumber>
    </recommendedName>
    <alternativeName>
        <fullName evidence="22">17-beta-hydroxysteroid dehydrogenase 8</fullName>
    </alternativeName>
    <alternativeName>
        <fullName evidence="21">3-ketoacyl-[acyl-carrier-protein] reductase alpha subunit</fullName>
    </alternativeName>
    <alternativeName>
        <fullName evidence="24">3-oxoacyl-[acyl-carrier-protein] reductase</fullName>
    </alternativeName>
    <alternativeName>
        <fullName evidence="25">Estradiol 17-beta-dehydrogenase 8</fullName>
    </alternativeName>
    <alternativeName>
        <fullName evidence="23">Testosterone 17-beta-dehydrogenase 8</fullName>
    </alternativeName>
</protein>
<evidence type="ECO:0000256" key="25">
    <source>
        <dbReference type="ARBA" id="ARBA00083258"/>
    </source>
</evidence>
<comment type="catalytic activity">
    <reaction evidence="14">
        <text>17beta-estradiol + NAD(+) = estrone + NADH + H(+)</text>
        <dbReference type="Rhea" id="RHEA:24612"/>
        <dbReference type="ChEBI" id="CHEBI:15378"/>
        <dbReference type="ChEBI" id="CHEBI:16469"/>
        <dbReference type="ChEBI" id="CHEBI:17263"/>
        <dbReference type="ChEBI" id="CHEBI:57540"/>
        <dbReference type="ChEBI" id="CHEBI:57945"/>
        <dbReference type="EC" id="1.1.1.62"/>
    </reaction>
    <physiologicalReaction direction="left-to-right" evidence="14">
        <dbReference type="Rhea" id="RHEA:24613"/>
    </physiologicalReaction>
    <physiologicalReaction direction="right-to-left" evidence="14">
        <dbReference type="Rhea" id="RHEA:24614"/>
    </physiologicalReaction>
</comment>
<proteinExistence type="evidence at transcript level"/>
<dbReference type="EMBL" id="GEFM01003329">
    <property type="protein sequence ID" value="JAP72467.1"/>
    <property type="molecule type" value="mRNA"/>
</dbReference>
<evidence type="ECO:0000256" key="21">
    <source>
        <dbReference type="ARBA" id="ARBA00077835"/>
    </source>
</evidence>
<dbReference type="PANTHER" id="PTHR42760">
    <property type="entry name" value="SHORT-CHAIN DEHYDROGENASES/REDUCTASES FAMILY MEMBER"/>
    <property type="match status" value="1"/>
</dbReference>
<accession>A0A131Y0S1</accession>
<keyword evidence="6" id="KW-0597">Phosphoprotein</keyword>
<keyword evidence="10" id="KW-0443">Lipid metabolism</keyword>
<name>A0A131Y0S1_IXORI</name>
<dbReference type="GO" id="GO:0008210">
    <property type="term" value="P:estrogen metabolic process"/>
    <property type="evidence" value="ECO:0007669"/>
    <property type="project" value="UniProtKB-ARBA"/>
</dbReference>
<evidence type="ECO:0000256" key="22">
    <source>
        <dbReference type="ARBA" id="ARBA00081419"/>
    </source>
</evidence>
<dbReference type="PANTHER" id="PTHR42760:SF83">
    <property type="entry name" value="(3R)-3-HYDROXYACYL-COA DEHYDROGENASE"/>
    <property type="match status" value="1"/>
</dbReference>
<evidence type="ECO:0000256" key="17">
    <source>
        <dbReference type="ARBA" id="ARBA00052680"/>
    </source>
</evidence>
<evidence type="ECO:0000256" key="7">
    <source>
        <dbReference type="ARBA" id="ARBA00022832"/>
    </source>
</evidence>
<evidence type="ECO:0000256" key="10">
    <source>
        <dbReference type="ARBA" id="ARBA00023098"/>
    </source>
</evidence>
<organism evidence="26">
    <name type="scientific">Ixodes ricinus</name>
    <name type="common">Common tick</name>
    <name type="synonym">Acarus ricinus</name>
    <dbReference type="NCBI Taxonomy" id="34613"/>
    <lineage>
        <taxon>Eukaryota</taxon>
        <taxon>Metazoa</taxon>
        <taxon>Ecdysozoa</taxon>
        <taxon>Arthropoda</taxon>
        <taxon>Chelicerata</taxon>
        <taxon>Arachnida</taxon>
        <taxon>Acari</taxon>
        <taxon>Parasitiformes</taxon>
        <taxon>Ixodida</taxon>
        <taxon>Ixodoidea</taxon>
        <taxon>Ixodidae</taxon>
        <taxon>Ixodinae</taxon>
        <taxon>Ixodes</taxon>
    </lineage>
</organism>
<dbReference type="FunFam" id="3.40.50.720:FF:000231">
    <property type="entry name" value="Estradiol 17-beta-dehydrogenase 8"/>
    <property type="match status" value="1"/>
</dbReference>
<evidence type="ECO:0000256" key="13">
    <source>
        <dbReference type="ARBA" id="ARBA00037929"/>
    </source>
</evidence>
<evidence type="ECO:0000256" key="12">
    <source>
        <dbReference type="ARBA" id="ARBA00023160"/>
    </source>
</evidence>
<dbReference type="PRINTS" id="PR00080">
    <property type="entry name" value="SDRFAMILY"/>
</dbReference>
<evidence type="ECO:0000256" key="23">
    <source>
        <dbReference type="ARBA" id="ARBA00081936"/>
    </source>
</evidence>
<sequence>MSLSDRLALVTGGASGIGKCVCHALAMEGATVVVADINEDAATEVAVSLPGNVSHIASQVDVRYTVSVAALFDSLLQQSLPLSIVVNSAGVFLPATGIVDITDEDFDNVISVNLRGTFLVTRAAVHSMTAQGVSDGVIVNVSSILGLGGSRGWAAYAASKAGVIGLTKSVALELAPKGIRCNAVLPGPIDTPMTAPFPDAVKAEVKAAVPTGRMGRPEEIAEVIKSMCGPGFSFMTGAAVEVTGGYAL</sequence>
<keyword evidence="8" id="KW-0560">Oxidoreductase</keyword>
<dbReference type="GO" id="GO:0004303">
    <property type="term" value="F:estradiol 17-beta-dehydrogenase [NAD(P)+] activity"/>
    <property type="evidence" value="ECO:0007669"/>
    <property type="project" value="UniProtKB-EC"/>
</dbReference>
<evidence type="ECO:0000256" key="15">
    <source>
        <dbReference type="ARBA" id="ARBA00050232"/>
    </source>
</evidence>
<evidence type="ECO:0000256" key="2">
    <source>
        <dbReference type="ARBA" id="ARBA00005194"/>
    </source>
</evidence>
<comment type="catalytic activity">
    <reaction evidence="17">
        <text>a (3R)-3-hydroxyacyl-CoA + NAD(+) = a 3-oxoacyl-CoA + NADH + H(+)</text>
        <dbReference type="Rhea" id="RHEA:32711"/>
        <dbReference type="ChEBI" id="CHEBI:15378"/>
        <dbReference type="ChEBI" id="CHEBI:57319"/>
        <dbReference type="ChEBI" id="CHEBI:57540"/>
        <dbReference type="ChEBI" id="CHEBI:57945"/>
        <dbReference type="ChEBI" id="CHEBI:90726"/>
        <dbReference type="EC" id="1.1.1.n12"/>
    </reaction>
    <physiologicalReaction direction="left-to-right" evidence="17">
        <dbReference type="Rhea" id="RHEA:32712"/>
    </physiologicalReaction>
</comment>
<dbReference type="PRINTS" id="PR00081">
    <property type="entry name" value="GDHRDH"/>
</dbReference>
<keyword evidence="9" id="KW-0520">NAD</keyword>
<comment type="similarity">
    <text evidence="3">Belongs to the short-chain dehydrogenases/reductases (SDR) family.</text>
</comment>
<evidence type="ECO:0000256" key="14">
    <source>
        <dbReference type="ARBA" id="ARBA00049069"/>
    </source>
</evidence>
<keyword evidence="7" id="KW-0276">Fatty acid metabolism</keyword>
<keyword evidence="12" id="KW-0275">Fatty acid biosynthesis</keyword>
<dbReference type="GO" id="GO:0047035">
    <property type="term" value="F:testosterone dehydrogenase (NAD+) activity"/>
    <property type="evidence" value="ECO:0007669"/>
    <property type="project" value="UniProtKB-EC"/>
</dbReference>
<evidence type="ECO:0000256" key="18">
    <source>
        <dbReference type="ARBA" id="ARBA00065174"/>
    </source>
</evidence>
<comment type="subcellular location">
    <subcellularLocation>
        <location evidence="1">Mitochondrion matrix</location>
    </subcellularLocation>
</comment>
<evidence type="ECO:0000256" key="19">
    <source>
        <dbReference type="ARBA" id="ARBA00066822"/>
    </source>
</evidence>
<evidence type="ECO:0000256" key="9">
    <source>
        <dbReference type="ARBA" id="ARBA00023027"/>
    </source>
</evidence>
<evidence type="ECO:0000313" key="26">
    <source>
        <dbReference type="EMBL" id="JAP72467.1"/>
    </source>
</evidence>
<evidence type="ECO:0000256" key="4">
    <source>
        <dbReference type="ARBA" id="ARBA00012456"/>
    </source>
</evidence>
<comment type="subunit">
    <text evidence="18">Heterotetramer with CBR4; contains two molecules of HSD17B8 and CBR4.</text>
</comment>
<evidence type="ECO:0000256" key="24">
    <source>
        <dbReference type="ARBA" id="ARBA00083097"/>
    </source>
</evidence>
<comment type="pathway">
    <text evidence="13">Steroid biosynthesis; estrogen biosynthesis.</text>
</comment>
<evidence type="ECO:0000256" key="11">
    <source>
        <dbReference type="ARBA" id="ARBA00023128"/>
    </source>
</evidence>
<dbReference type="InterPro" id="IPR036291">
    <property type="entry name" value="NAD(P)-bd_dom_sf"/>
</dbReference>
<dbReference type="Pfam" id="PF13561">
    <property type="entry name" value="adh_short_C2"/>
    <property type="match status" value="1"/>
</dbReference>
<dbReference type="EC" id="1.1.1.239" evidence="19"/>
<dbReference type="InterPro" id="IPR020904">
    <property type="entry name" value="Sc_DH/Rdtase_CS"/>
</dbReference>
<comment type="catalytic activity">
    <reaction evidence="15">
        <text>testosterone + NAD(+) = androst-4-ene-3,17-dione + NADH + H(+)</text>
        <dbReference type="Rhea" id="RHEA:14929"/>
        <dbReference type="ChEBI" id="CHEBI:15378"/>
        <dbReference type="ChEBI" id="CHEBI:16422"/>
        <dbReference type="ChEBI" id="CHEBI:17347"/>
        <dbReference type="ChEBI" id="CHEBI:57540"/>
        <dbReference type="ChEBI" id="CHEBI:57945"/>
        <dbReference type="EC" id="1.1.1.239"/>
    </reaction>
    <physiologicalReaction direction="left-to-right" evidence="15">
        <dbReference type="Rhea" id="RHEA:14930"/>
    </physiologicalReaction>
</comment>
<dbReference type="AlphaFoldDB" id="A0A131Y0S1"/>
<evidence type="ECO:0000256" key="20">
    <source>
        <dbReference type="ARBA" id="ARBA00070911"/>
    </source>
</evidence>
<keyword evidence="5" id="KW-0444">Lipid biosynthesis</keyword>
<dbReference type="PROSITE" id="PS00061">
    <property type="entry name" value="ADH_SHORT"/>
    <property type="match status" value="1"/>
</dbReference>
<dbReference type="SUPFAM" id="SSF51735">
    <property type="entry name" value="NAD(P)-binding Rossmann-fold domains"/>
    <property type="match status" value="1"/>
</dbReference>
<dbReference type="Gene3D" id="3.40.50.720">
    <property type="entry name" value="NAD(P)-binding Rossmann-like Domain"/>
    <property type="match status" value="1"/>
</dbReference>
<dbReference type="GO" id="GO:0005759">
    <property type="term" value="C:mitochondrial matrix"/>
    <property type="evidence" value="ECO:0007669"/>
    <property type="project" value="UniProtKB-SubCell"/>
</dbReference>
<evidence type="ECO:0000256" key="5">
    <source>
        <dbReference type="ARBA" id="ARBA00022516"/>
    </source>
</evidence>
<evidence type="ECO:0000256" key="3">
    <source>
        <dbReference type="ARBA" id="ARBA00006484"/>
    </source>
</evidence>
<comment type="catalytic activity">
    <reaction evidence="16">
        <text>17beta-hydroxy-5alpha-androstan-3-one + NAD(+) = 5alpha-androstan-3,17-dione + NADH + H(+)</text>
        <dbReference type="Rhea" id="RHEA:41992"/>
        <dbReference type="ChEBI" id="CHEBI:15378"/>
        <dbReference type="ChEBI" id="CHEBI:15994"/>
        <dbReference type="ChEBI" id="CHEBI:16330"/>
        <dbReference type="ChEBI" id="CHEBI:57540"/>
        <dbReference type="ChEBI" id="CHEBI:57945"/>
    </reaction>
    <physiologicalReaction direction="left-to-right" evidence="16">
        <dbReference type="Rhea" id="RHEA:41993"/>
    </physiologicalReaction>
</comment>
<dbReference type="InterPro" id="IPR002347">
    <property type="entry name" value="SDR_fam"/>
</dbReference>
<keyword evidence="11" id="KW-0496">Mitochondrion</keyword>